<dbReference type="Pfam" id="PF08240">
    <property type="entry name" value="ADH_N"/>
    <property type="match status" value="1"/>
</dbReference>
<dbReference type="InterPro" id="IPR011032">
    <property type="entry name" value="GroES-like_sf"/>
</dbReference>
<dbReference type="PANTHER" id="PTHR44154">
    <property type="entry name" value="QUINONE OXIDOREDUCTASE"/>
    <property type="match status" value="1"/>
</dbReference>
<dbReference type="AlphaFoldDB" id="A0A285R428"/>
<evidence type="ECO:0000256" key="1">
    <source>
        <dbReference type="ARBA" id="ARBA00022857"/>
    </source>
</evidence>
<accession>A0A285R428</accession>
<dbReference type="OrthoDB" id="9792321at2"/>
<protein>
    <submittedName>
        <fullName evidence="3">NADPH2:quinone reductase</fullName>
    </submittedName>
</protein>
<dbReference type="SUPFAM" id="SSF51735">
    <property type="entry name" value="NAD(P)-binding Rossmann-fold domains"/>
    <property type="match status" value="1"/>
</dbReference>
<evidence type="ECO:0000313" key="4">
    <source>
        <dbReference type="Proteomes" id="UP000219494"/>
    </source>
</evidence>
<dbReference type="Gene3D" id="3.90.180.10">
    <property type="entry name" value="Medium-chain alcohol dehydrogenases, catalytic domain"/>
    <property type="match status" value="1"/>
</dbReference>
<sequence>MRAAFYDRLGQAEDVLQVGDLPDPLPQPGEVLVKVAASGINPSDVKSRAGGAVHPFPRVVPHSDGAGVISAVGEGVHANRIGQRVWLWNAQWQRPWGTAAELVAVPEAQAVPLPGTVSFEAGACLGVPFLTAWRAVHYQPIEPGEVVLVAGGAGAVGYYAIQLAKRAGARVIATVSSAEKASIASAAGADLVLDYNDPAFEAALKRFTGWKGADRIVEVDLVGNAPRYRFILRKGGLVVAYGSRSWSAALPLSEWLLHGIELAIFIVYELPDEVRRVAVAQSAAILDDPSFRHLIARTFSLDQIAAAHQAVEHGRLLGNAVVLID</sequence>
<dbReference type="InterPro" id="IPR036291">
    <property type="entry name" value="NAD(P)-bd_dom_sf"/>
</dbReference>
<dbReference type="InterPro" id="IPR013149">
    <property type="entry name" value="ADH-like_C"/>
</dbReference>
<dbReference type="InterPro" id="IPR051603">
    <property type="entry name" value="Zinc-ADH_QOR/CCCR"/>
</dbReference>
<gene>
    <name evidence="3" type="ORF">SAMN06297144_2228</name>
</gene>
<evidence type="ECO:0000259" key="2">
    <source>
        <dbReference type="SMART" id="SM00829"/>
    </source>
</evidence>
<name>A0A285R428_9SPHN</name>
<dbReference type="GO" id="GO:0016491">
    <property type="term" value="F:oxidoreductase activity"/>
    <property type="evidence" value="ECO:0007669"/>
    <property type="project" value="InterPro"/>
</dbReference>
<dbReference type="RefSeq" id="WP_097064036.1">
    <property type="nucleotide sequence ID" value="NZ_OBMI01000002.1"/>
</dbReference>
<keyword evidence="4" id="KW-1185">Reference proteome</keyword>
<organism evidence="3 4">
    <name type="scientific">Sphingomonas guangdongensis</name>
    <dbReference type="NCBI Taxonomy" id="1141890"/>
    <lineage>
        <taxon>Bacteria</taxon>
        <taxon>Pseudomonadati</taxon>
        <taxon>Pseudomonadota</taxon>
        <taxon>Alphaproteobacteria</taxon>
        <taxon>Sphingomonadales</taxon>
        <taxon>Sphingomonadaceae</taxon>
        <taxon>Sphingomonas</taxon>
    </lineage>
</organism>
<dbReference type="SMART" id="SM00829">
    <property type="entry name" value="PKS_ER"/>
    <property type="match status" value="1"/>
</dbReference>
<dbReference type="Pfam" id="PF00107">
    <property type="entry name" value="ADH_zinc_N"/>
    <property type="match status" value="1"/>
</dbReference>
<dbReference type="EMBL" id="OBMI01000002">
    <property type="protein sequence ID" value="SOB87107.1"/>
    <property type="molecule type" value="Genomic_DNA"/>
</dbReference>
<dbReference type="Proteomes" id="UP000219494">
    <property type="component" value="Unassembled WGS sequence"/>
</dbReference>
<feature type="domain" description="Enoyl reductase (ER)" evidence="2">
    <location>
        <begin position="12"/>
        <end position="322"/>
    </location>
</feature>
<dbReference type="PANTHER" id="PTHR44154:SF1">
    <property type="entry name" value="QUINONE OXIDOREDUCTASE"/>
    <property type="match status" value="1"/>
</dbReference>
<dbReference type="SUPFAM" id="SSF50129">
    <property type="entry name" value="GroES-like"/>
    <property type="match status" value="1"/>
</dbReference>
<keyword evidence="1" id="KW-0521">NADP</keyword>
<dbReference type="InterPro" id="IPR013154">
    <property type="entry name" value="ADH-like_N"/>
</dbReference>
<evidence type="ECO:0000313" key="3">
    <source>
        <dbReference type="EMBL" id="SOB87107.1"/>
    </source>
</evidence>
<dbReference type="Gene3D" id="3.40.50.720">
    <property type="entry name" value="NAD(P)-binding Rossmann-like Domain"/>
    <property type="match status" value="1"/>
</dbReference>
<reference evidence="3 4" key="1">
    <citation type="submission" date="2017-07" db="EMBL/GenBank/DDBJ databases">
        <authorList>
            <person name="Sun Z.S."/>
            <person name="Albrecht U."/>
            <person name="Echele G."/>
            <person name="Lee C.C."/>
        </authorList>
    </citation>
    <scope>NUCLEOTIDE SEQUENCE [LARGE SCALE GENOMIC DNA]</scope>
    <source>
        <strain evidence="3 4">CGMCC 1.12672</strain>
    </source>
</reference>
<dbReference type="InterPro" id="IPR020843">
    <property type="entry name" value="ER"/>
</dbReference>
<proteinExistence type="predicted"/>
<dbReference type="CDD" id="cd08253">
    <property type="entry name" value="zeta_crystallin"/>
    <property type="match status" value="1"/>
</dbReference>